<evidence type="ECO:0000313" key="3">
    <source>
        <dbReference type="EMBL" id="CAG2205908.1"/>
    </source>
</evidence>
<dbReference type="Pfam" id="PF24764">
    <property type="entry name" value="rva_4"/>
    <property type="match status" value="1"/>
</dbReference>
<evidence type="ECO:0000313" key="4">
    <source>
        <dbReference type="Proteomes" id="UP000683360"/>
    </source>
</evidence>
<feature type="region of interest" description="Disordered" evidence="1">
    <location>
        <begin position="120"/>
        <end position="142"/>
    </location>
</feature>
<dbReference type="InterPro" id="IPR058913">
    <property type="entry name" value="Integrase_dom_put"/>
</dbReference>
<sequence length="373" mass="42830">MICLIGWKIRGLLDVDNKFHILALQTVYVPVINEALEVFRKGWNSHKLSTDNNRAPKQIWLSGILQNINSEVTPIANLYQEDIPSKLENILKRYGLNPVDFLQQQDSNHQQELLNAAQIEELSSPLQPNEIEDGKSGETGEDDRFVEDQAKSVQQSLENYFRGEEVEFECEKFNGNRKDMSKIEVPFNININPYLDNNKTQNGFPFSMPSKDSKETMSNTKKAKRRLCALEKMELGINKKAKIMEVMKPAYMSSDEENGQDGFITHQPSWQSSKFKDYKSKLDNAYKNAKPSVNVENEKHEKRHVANVKDLITPTYREESAISENKQGVSKQNEEKLTENKIFNTHSTKYEEQETAQNLTCTSIIDKTINEAD</sequence>
<evidence type="ECO:0000259" key="2">
    <source>
        <dbReference type="Pfam" id="PF24764"/>
    </source>
</evidence>
<dbReference type="InterPro" id="IPR038765">
    <property type="entry name" value="Papain-like_cys_pep_sf"/>
</dbReference>
<name>A0A8S3RHM1_MYTED</name>
<protein>
    <recommendedName>
        <fullName evidence="2">Integrase core domain-containing protein</fullName>
    </recommendedName>
</protein>
<feature type="region of interest" description="Disordered" evidence="1">
    <location>
        <begin position="316"/>
        <end position="336"/>
    </location>
</feature>
<dbReference type="AlphaFoldDB" id="A0A8S3RHM1"/>
<dbReference type="SUPFAM" id="SSF54001">
    <property type="entry name" value="Cysteine proteinases"/>
    <property type="match status" value="1"/>
</dbReference>
<organism evidence="3 4">
    <name type="scientific">Mytilus edulis</name>
    <name type="common">Blue mussel</name>
    <dbReference type="NCBI Taxonomy" id="6550"/>
    <lineage>
        <taxon>Eukaryota</taxon>
        <taxon>Metazoa</taxon>
        <taxon>Spiralia</taxon>
        <taxon>Lophotrochozoa</taxon>
        <taxon>Mollusca</taxon>
        <taxon>Bivalvia</taxon>
        <taxon>Autobranchia</taxon>
        <taxon>Pteriomorphia</taxon>
        <taxon>Mytilida</taxon>
        <taxon>Mytiloidea</taxon>
        <taxon>Mytilidae</taxon>
        <taxon>Mytilinae</taxon>
        <taxon>Mytilus</taxon>
    </lineage>
</organism>
<comment type="caution">
    <text evidence="3">The sequence shown here is derived from an EMBL/GenBank/DDBJ whole genome shotgun (WGS) entry which is preliminary data.</text>
</comment>
<feature type="domain" description="Integrase core" evidence="2">
    <location>
        <begin position="11"/>
        <end position="73"/>
    </location>
</feature>
<reference evidence="3" key="1">
    <citation type="submission" date="2021-03" db="EMBL/GenBank/DDBJ databases">
        <authorList>
            <person name="Bekaert M."/>
        </authorList>
    </citation>
    <scope>NUCLEOTIDE SEQUENCE</scope>
</reference>
<accession>A0A8S3RHM1</accession>
<proteinExistence type="predicted"/>
<keyword evidence="4" id="KW-1185">Reference proteome</keyword>
<dbReference type="Proteomes" id="UP000683360">
    <property type="component" value="Unassembled WGS sequence"/>
</dbReference>
<evidence type="ECO:0000256" key="1">
    <source>
        <dbReference type="SAM" id="MobiDB-lite"/>
    </source>
</evidence>
<dbReference type="OrthoDB" id="6149502at2759"/>
<feature type="compositionally biased region" description="Polar residues" evidence="1">
    <location>
        <begin position="322"/>
        <end position="331"/>
    </location>
</feature>
<gene>
    <name evidence="3" type="ORF">MEDL_20277</name>
</gene>
<dbReference type="EMBL" id="CAJPWZ010001034">
    <property type="protein sequence ID" value="CAG2205908.1"/>
    <property type="molecule type" value="Genomic_DNA"/>
</dbReference>
<feature type="compositionally biased region" description="Basic and acidic residues" evidence="1">
    <location>
        <begin position="132"/>
        <end position="142"/>
    </location>
</feature>